<protein>
    <recommendedName>
        <fullName evidence="7">MYND-type domain-containing protein</fullName>
    </recommendedName>
</protein>
<dbReference type="SMART" id="SM00028">
    <property type="entry name" value="TPR"/>
    <property type="match status" value="1"/>
</dbReference>
<evidence type="ECO:0000256" key="1">
    <source>
        <dbReference type="ARBA" id="ARBA00022723"/>
    </source>
</evidence>
<evidence type="ECO:0000256" key="6">
    <source>
        <dbReference type="SAM" id="MobiDB-lite"/>
    </source>
</evidence>
<dbReference type="SUPFAM" id="SSF48452">
    <property type="entry name" value="TPR-like"/>
    <property type="match status" value="1"/>
</dbReference>
<sequence>MPSNRSIVSADDKKSVFFSLFQKPHALKPVGEPGFWEQGYSHKTPGAVHKSLRLLNEHRHASCRCKTAISFHLSMLRYYKKQVDEEFGTLVCSRDLLEVVWQICQVLLEHTEQQPPSNKYYASLRGEPWLEQVQREIWDLGKQLKDESVESDYVTPGDGREQEVWGVAQQQDDQELYRRAIRISIYFSRALLYQHQHNLDKALMYYRKCLSVRPVPRQLFETQYQVQQSAWETMEALQSRHEQMLHEASISTTSLDTSSESSESSTSSPRSCGQCGAERRVMPVCARCRTQAYCSRRCLTEHQPVHKTTCRGMTK</sequence>
<dbReference type="OrthoDB" id="2271790at2759"/>
<dbReference type="InterPro" id="IPR011990">
    <property type="entry name" value="TPR-like_helical_dom_sf"/>
</dbReference>
<proteinExistence type="predicted"/>
<reference evidence="8 9" key="1">
    <citation type="submission" date="2016-07" db="EMBL/GenBank/DDBJ databases">
        <title>Pervasive Adenine N6-methylation of Active Genes in Fungi.</title>
        <authorList>
            <consortium name="DOE Joint Genome Institute"/>
            <person name="Mondo S.J."/>
            <person name="Dannebaum R.O."/>
            <person name="Kuo R.C."/>
            <person name="Labutti K."/>
            <person name="Haridas S."/>
            <person name="Kuo A."/>
            <person name="Salamov A."/>
            <person name="Ahrendt S.R."/>
            <person name="Lipzen A."/>
            <person name="Sullivan W."/>
            <person name="Andreopoulos W.B."/>
            <person name="Clum A."/>
            <person name="Lindquist E."/>
            <person name="Daum C."/>
            <person name="Ramamoorthy G.K."/>
            <person name="Gryganskyi A."/>
            <person name="Culley D."/>
            <person name="Magnuson J.K."/>
            <person name="James T.Y."/>
            <person name="O'Malley M.A."/>
            <person name="Stajich J.E."/>
            <person name="Spatafora J.W."/>
            <person name="Visel A."/>
            <person name="Grigoriev I.V."/>
        </authorList>
    </citation>
    <scope>NUCLEOTIDE SEQUENCE [LARGE SCALE GENOMIC DNA]</scope>
    <source>
        <strain evidence="8 9">NRRL 2496</strain>
    </source>
</reference>
<feature type="region of interest" description="Disordered" evidence="6">
    <location>
        <begin position="243"/>
        <end position="275"/>
    </location>
</feature>
<feature type="repeat" description="TPR" evidence="5">
    <location>
        <begin position="183"/>
        <end position="216"/>
    </location>
</feature>
<dbReference type="Proteomes" id="UP000242180">
    <property type="component" value="Unassembled WGS sequence"/>
</dbReference>
<comment type="caution">
    <text evidence="8">The sequence shown here is derived from an EMBL/GenBank/DDBJ whole genome shotgun (WGS) entry which is preliminary data.</text>
</comment>
<evidence type="ECO:0000256" key="5">
    <source>
        <dbReference type="PROSITE-ProRule" id="PRU00339"/>
    </source>
</evidence>
<dbReference type="PROSITE" id="PS50005">
    <property type="entry name" value="TPR"/>
    <property type="match status" value="1"/>
</dbReference>
<dbReference type="InterPro" id="IPR019734">
    <property type="entry name" value="TPR_rpt"/>
</dbReference>
<dbReference type="PROSITE" id="PS50865">
    <property type="entry name" value="ZF_MYND_2"/>
    <property type="match status" value="1"/>
</dbReference>
<dbReference type="SUPFAM" id="SSF144232">
    <property type="entry name" value="HIT/MYND zinc finger-like"/>
    <property type="match status" value="1"/>
</dbReference>
<keyword evidence="3" id="KW-0862">Zinc</keyword>
<keyword evidence="5" id="KW-0802">TPR repeat</keyword>
<dbReference type="Pfam" id="PF01753">
    <property type="entry name" value="zf-MYND"/>
    <property type="match status" value="1"/>
</dbReference>
<dbReference type="Gene3D" id="1.25.40.10">
    <property type="entry name" value="Tetratricopeptide repeat domain"/>
    <property type="match status" value="1"/>
</dbReference>
<keyword evidence="2 4" id="KW-0863">Zinc-finger</keyword>
<keyword evidence="9" id="KW-1185">Reference proteome</keyword>
<organism evidence="8 9">
    <name type="scientific">Syncephalastrum racemosum</name>
    <name type="common">Filamentous fungus</name>
    <dbReference type="NCBI Taxonomy" id="13706"/>
    <lineage>
        <taxon>Eukaryota</taxon>
        <taxon>Fungi</taxon>
        <taxon>Fungi incertae sedis</taxon>
        <taxon>Mucoromycota</taxon>
        <taxon>Mucoromycotina</taxon>
        <taxon>Mucoromycetes</taxon>
        <taxon>Mucorales</taxon>
        <taxon>Syncephalastraceae</taxon>
        <taxon>Syncephalastrum</taxon>
    </lineage>
</organism>
<evidence type="ECO:0000256" key="2">
    <source>
        <dbReference type="ARBA" id="ARBA00022771"/>
    </source>
</evidence>
<dbReference type="EMBL" id="MCGN01000001">
    <property type="protein sequence ID" value="ORZ03636.1"/>
    <property type="molecule type" value="Genomic_DNA"/>
</dbReference>
<evidence type="ECO:0000259" key="7">
    <source>
        <dbReference type="PROSITE" id="PS50865"/>
    </source>
</evidence>
<accession>A0A1X2HVP0</accession>
<evidence type="ECO:0000256" key="3">
    <source>
        <dbReference type="ARBA" id="ARBA00022833"/>
    </source>
</evidence>
<dbReference type="InParanoid" id="A0A1X2HVP0"/>
<evidence type="ECO:0000256" key="4">
    <source>
        <dbReference type="PROSITE-ProRule" id="PRU00134"/>
    </source>
</evidence>
<feature type="domain" description="MYND-type" evidence="7">
    <location>
        <begin position="272"/>
        <end position="310"/>
    </location>
</feature>
<dbReference type="InterPro" id="IPR002893">
    <property type="entry name" value="Znf_MYND"/>
</dbReference>
<evidence type="ECO:0000313" key="9">
    <source>
        <dbReference type="Proteomes" id="UP000242180"/>
    </source>
</evidence>
<gene>
    <name evidence="8" type="ORF">BCR43DRAFT_483689</name>
</gene>
<feature type="compositionally biased region" description="Low complexity" evidence="6">
    <location>
        <begin position="249"/>
        <end position="268"/>
    </location>
</feature>
<dbReference type="AlphaFoldDB" id="A0A1X2HVP0"/>
<evidence type="ECO:0000313" key="8">
    <source>
        <dbReference type="EMBL" id="ORZ03636.1"/>
    </source>
</evidence>
<name>A0A1X2HVP0_SYNRA</name>
<keyword evidence="1" id="KW-0479">Metal-binding</keyword>
<dbReference type="GO" id="GO:0008270">
    <property type="term" value="F:zinc ion binding"/>
    <property type="evidence" value="ECO:0007669"/>
    <property type="project" value="UniProtKB-KW"/>
</dbReference>
<dbReference type="PROSITE" id="PS01360">
    <property type="entry name" value="ZF_MYND_1"/>
    <property type="match status" value="1"/>
</dbReference>
<dbReference type="Gene3D" id="6.10.140.2220">
    <property type="match status" value="1"/>
</dbReference>